<geneLocation type="mitochondrion" evidence="2"/>
<sequence>MMKMAIMMASCLPFLTHPLSMGLILIMESILIAMIVGMMNNSFFMSFILIITMVSGMLVLFIYMSSVASNKKFKPSMKIIWLVVVSSIITSTMLKSSDMENHTLQFNMMTTMNTKNITIMLILYLLITMIVVSNIVNIQEGPLRKKS</sequence>
<keyword evidence="1" id="KW-0472">Membrane</keyword>
<feature type="transmembrane region" description="Helical" evidence="1">
    <location>
        <begin position="43"/>
        <end position="67"/>
    </location>
</feature>
<reference evidence="2" key="1">
    <citation type="journal article" date="2012" name="Zootaxa">
        <title>The complete mitochondrial genome of the flat bug Aradacanthia heissi (Hemiptera: Aradidae).</title>
        <authorList>
            <person name="Shi A.M."/>
            <person name="Li H."/>
            <person name="Bai X.S."/>
            <person name="Dai X."/>
            <person name="Chang J."/>
            <person name="Guilbert E."/>
            <person name="Cai W.Z."/>
        </authorList>
    </citation>
    <scope>NUCLEOTIDE SEQUENCE</scope>
</reference>
<accession>I6LNM5</accession>
<protein>
    <submittedName>
        <fullName evidence="2">NADH dehydrogenase subunit 6</fullName>
    </submittedName>
</protein>
<evidence type="ECO:0000313" key="2">
    <source>
        <dbReference type="EMBL" id="ADQ64029.1"/>
    </source>
</evidence>
<evidence type="ECO:0000256" key="1">
    <source>
        <dbReference type="SAM" id="Phobius"/>
    </source>
</evidence>
<feature type="transmembrane region" description="Helical" evidence="1">
    <location>
        <begin position="79"/>
        <end position="97"/>
    </location>
</feature>
<name>I6LNM5_9HEMI</name>
<proteinExistence type="predicted"/>
<dbReference type="EMBL" id="HQ441233">
    <property type="protein sequence ID" value="ADQ64029.1"/>
    <property type="molecule type" value="Genomic_DNA"/>
</dbReference>
<gene>
    <name evidence="2" type="primary">ND6</name>
</gene>
<organism evidence="2">
    <name type="scientific">Aradacanthia heissi</name>
    <dbReference type="NCBI Taxonomy" id="928818"/>
    <lineage>
        <taxon>Eukaryota</taxon>
        <taxon>Metazoa</taxon>
        <taxon>Ecdysozoa</taxon>
        <taxon>Arthropoda</taxon>
        <taxon>Hexapoda</taxon>
        <taxon>Insecta</taxon>
        <taxon>Pterygota</taxon>
        <taxon>Neoptera</taxon>
        <taxon>Paraneoptera</taxon>
        <taxon>Hemiptera</taxon>
        <taxon>Heteroptera</taxon>
        <taxon>Panheteroptera</taxon>
        <taxon>Pentatomomorpha</taxon>
        <taxon>Aradoidea</taxon>
        <taxon>Aradidae</taxon>
        <taxon>Calisiinae</taxon>
        <taxon>Aradacanthia</taxon>
    </lineage>
</organism>
<keyword evidence="1" id="KW-0812">Transmembrane</keyword>
<dbReference type="AlphaFoldDB" id="I6LNM5"/>
<feature type="transmembrane region" description="Helical" evidence="1">
    <location>
        <begin position="12"/>
        <end position="37"/>
    </location>
</feature>
<feature type="transmembrane region" description="Helical" evidence="1">
    <location>
        <begin position="117"/>
        <end position="136"/>
    </location>
</feature>
<keyword evidence="1" id="KW-1133">Transmembrane helix</keyword>
<keyword evidence="2" id="KW-0496">Mitochondrion</keyword>